<dbReference type="GeneID" id="94694926"/>
<dbReference type="PANTHER" id="PTHR30075">
    <property type="entry name" value="GLYCYL-TRNA SYNTHETASE"/>
    <property type="match status" value="1"/>
</dbReference>
<comment type="subcellular location">
    <subcellularLocation>
        <location evidence="1 11">Cytoplasm</location>
    </subcellularLocation>
</comment>
<proteinExistence type="inferred from homology"/>
<evidence type="ECO:0000256" key="9">
    <source>
        <dbReference type="ARBA" id="ARBA00023146"/>
    </source>
</evidence>
<accession>A0A1H3EAX1</accession>
<reference evidence="13 14" key="1">
    <citation type="submission" date="2016-10" db="EMBL/GenBank/DDBJ databases">
        <authorList>
            <person name="de Groot N.N."/>
        </authorList>
    </citation>
    <scope>NUCLEOTIDE SEQUENCE [LARGE SCALE GENOMIC DNA]</scope>
    <source>
        <strain evidence="13 14">LMG 24775</strain>
    </source>
</reference>
<dbReference type="SUPFAM" id="SSF109604">
    <property type="entry name" value="HD-domain/PDEase-like"/>
    <property type="match status" value="1"/>
</dbReference>
<evidence type="ECO:0000259" key="12">
    <source>
        <dbReference type="Pfam" id="PF05746"/>
    </source>
</evidence>
<dbReference type="GO" id="GO:0006426">
    <property type="term" value="P:glycyl-tRNA aminoacylation"/>
    <property type="evidence" value="ECO:0007669"/>
    <property type="project" value="UniProtKB-UniRule"/>
</dbReference>
<dbReference type="Pfam" id="PF05746">
    <property type="entry name" value="DALR_1"/>
    <property type="match status" value="1"/>
</dbReference>
<dbReference type="NCBIfam" id="TIGR00211">
    <property type="entry name" value="glyS"/>
    <property type="match status" value="1"/>
</dbReference>
<sequence>MNASNLLVELFVEELPPKALQKLGDAFAGVLFEQLKAQGLLASSEARLTAYASPRRLAAHITEVLPQAEDKAVSQKLMPVSVGLDADGKPTPALIKKLAALGAGEEAVASLTRQGEGKAEALFHASTVRGVMLADGVQKALDEAIARLPIPKVMRYQLADGWSSVHFVRPAHGLVVLHGTEVLIGVKALGLTAGTATHGHRFEAAVDPVVIRSADDYAAQLREEGAVIASFAERRAEIARQLQAAAERVGGGVRPIEDEALLDEVTALVERPNVLVCEFEKEFLDVPQECLILTMKANQKYFPLLDAAGKLTHQFLVVSNISPQDASAVIGGNERVVRPRLADAKFFFDQDRKKTLASRVDGLGKVVYHNKLGTQGERVERVRSIAKSIARQLGDTGLAQQADLAAQLAKTDLVTDMVGEFPELQGTMGRYYALNDGLDVAVADAIEDHYKPRFAGDELPRGNAGVVVALADKLETLVGMFGIGNLPTGDRDPFALRRHALGVIRMLVEKDLALDLETLLVSVLPAFGDKIEDATPQLADFIYDRLAGNLREQGFSAQEVDSVLALRPQRLSDVQKRLEAVRAFGELPEAPALAAANKRVGNILKKADQAVQAQVDAAVLAEVAEKDLYAALQSVAPKAQQQFAAGDYTASLQTLAALRAPVDAFFEHVMVNAEDPALKANRLGLLATLHEAMNRVADLSRLA</sequence>
<dbReference type="EC" id="6.1.1.14" evidence="11"/>
<evidence type="ECO:0000256" key="1">
    <source>
        <dbReference type="ARBA" id="ARBA00004496"/>
    </source>
</evidence>
<evidence type="ECO:0000256" key="7">
    <source>
        <dbReference type="ARBA" id="ARBA00022840"/>
    </source>
</evidence>
<dbReference type="PRINTS" id="PR01045">
    <property type="entry name" value="TRNASYNTHGB"/>
</dbReference>
<protein>
    <recommendedName>
        <fullName evidence="11">Glycine--tRNA ligase beta subunit</fullName>
        <ecNumber evidence="11">6.1.1.14</ecNumber>
    </recommendedName>
    <alternativeName>
        <fullName evidence="11">Glycyl-tRNA synthetase beta subunit</fullName>
        <shortName evidence="11">GlyRS</shortName>
    </alternativeName>
</protein>
<evidence type="ECO:0000256" key="3">
    <source>
        <dbReference type="ARBA" id="ARBA00011209"/>
    </source>
</evidence>
<comment type="subunit">
    <text evidence="3 11">Tetramer of two alpha and two beta subunits.</text>
</comment>
<gene>
    <name evidence="11" type="primary">glyS</name>
    <name evidence="13" type="ORF">SAMN05421547_101115</name>
</gene>
<dbReference type="HAMAP" id="MF_00255">
    <property type="entry name" value="Gly_tRNA_synth_beta"/>
    <property type="match status" value="1"/>
</dbReference>
<keyword evidence="4 11" id="KW-0963">Cytoplasm</keyword>
<evidence type="ECO:0000256" key="5">
    <source>
        <dbReference type="ARBA" id="ARBA00022598"/>
    </source>
</evidence>
<dbReference type="RefSeq" id="WP_034365101.1">
    <property type="nucleotide sequence ID" value="NZ_AP025556.1"/>
</dbReference>
<dbReference type="InterPro" id="IPR008909">
    <property type="entry name" value="DALR_anticod-bd"/>
</dbReference>
<keyword evidence="6 11" id="KW-0547">Nucleotide-binding</keyword>
<keyword evidence="9 11" id="KW-0030">Aminoacyl-tRNA synthetase</keyword>
<organism evidence="13 14">
    <name type="scientific">Delftia lacustris</name>
    <dbReference type="NCBI Taxonomy" id="558537"/>
    <lineage>
        <taxon>Bacteria</taxon>
        <taxon>Pseudomonadati</taxon>
        <taxon>Pseudomonadota</taxon>
        <taxon>Betaproteobacteria</taxon>
        <taxon>Burkholderiales</taxon>
        <taxon>Comamonadaceae</taxon>
        <taxon>Delftia</taxon>
    </lineage>
</organism>
<dbReference type="GO" id="GO:0005829">
    <property type="term" value="C:cytosol"/>
    <property type="evidence" value="ECO:0007669"/>
    <property type="project" value="TreeGrafter"/>
</dbReference>
<dbReference type="Pfam" id="PF02092">
    <property type="entry name" value="tRNA_synt_2f"/>
    <property type="match status" value="1"/>
</dbReference>
<dbReference type="GO" id="GO:0004820">
    <property type="term" value="F:glycine-tRNA ligase activity"/>
    <property type="evidence" value="ECO:0007669"/>
    <property type="project" value="UniProtKB-UniRule"/>
</dbReference>
<evidence type="ECO:0000256" key="6">
    <source>
        <dbReference type="ARBA" id="ARBA00022741"/>
    </source>
</evidence>
<evidence type="ECO:0000256" key="2">
    <source>
        <dbReference type="ARBA" id="ARBA00008226"/>
    </source>
</evidence>
<evidence type="ECO:0000256" key="11">
    <source>
        <dbReference type="HAMAP-Rule" id="MF_00255"/>
    </source>
</evidence>
<dbReference type="GO" id="GO:0006420">
    <property type="term" value="P:arginyl-tRNA aminoacylation"/>
    <property type="evidence" value="ECO:0007669"/>
    <property type="project" value="InterPro"/>
</dbReference>
<dbReference type="Proteomes" id="UP000183417">
    <property type="component" value="Unassembled WGS sequence"/>
</dbReference>
<comment type="similarity">
    <text evidence="2 11">Belongs to the class-II aminoacyl-tRNA synthetase family.</text>
</comment>
<dbReference type="InterPro" id="IPR015944">
    <property type="entry name" value="Gly-tRNA-synth_bsu"/>
</dbReference>
<evidence type="ECO:0000313" key="13">
    <source>
        <dbReference type="EMBL" id="SDX75902.1"/>
    </source>
</evidence>
<keyword evidence="7 11" id="KW-0067">ATP-binding</keyword>
<dbReference type="EMBL" id="FNPE01000001">
    <property type="protein sequence ID" value="SDX75902.1"/>
    <property type="molecule type" value="Genomic_DNA"/>
</dbReference>
<dbReference type="InterPro" id="IPR006194">
    <property type="entry name" value="Gly-tRNA-synth_heterodimer"/>
</dbReference>
<dbReference type="GO" id="GO:0004814">
    <property type="term" value="F:arginine-tRNA ligase activity"/>
    <property type="evidence" value="ECO:0007669"/>
    <property type="project" value="InterPro"/>
</dbReference>
<keyword evidence="8 11" id="KW-0648">Protein biosynthesis</keyword>
<dbReference type="AlphaFoldDB" id="A0A1H3EAX1"/>
<name>A0A1H3EAX1_9BURK</name>
<evidence type="ECO:0000256" key="4">
    <source>
        <dbReference type="ARBA" id="ARBA00022490"/>
    </source>
</evidence>
<dbReference type="PANTHER" id="PTHR30075:SF2">
    <property type="entry name" value="GLYCINE--TRNA LIGASE, CHLOROPLASTIC_MITOCHONDRIAL 2"/>
    <property type="match status" value="1"/>
</dbReference>
<dbReference type="GO" id="GO:0005524">
    <property type="term" value="F:ATP binding"/>
    <property type="evidence" value="ECO:0007669"/>
    <property type="project" value="UniProtKB-UniRule"/>
</dbReference>
<evidence type="ECO:0000256" key="8">
    <source>
        <dbReference type="ARBA" id="ARBA00022917"/>
    </source>
</evidence>
<keyword evidence="5 11" id="KW-0436">Ligase</keyword>
<comment type="catalytic activity">
    <reaction evidence="10 11">
        <text>tRNA(Gly) + glycine + ATP = glycyl-tRNA(Gly) + AMP + diphosphate</text>
        <dbReference type="Rhea" id="RHEA:16013"/>
        <dbReference type="Rhea" id="RHEA-COMP:9664"/>
        <dbReference type="Rhea" id="RHEA-COMP:9683"/>
        <dbReference type="ChEBI" id="CHEBI:30616"/>
        <dbReference type="ChEBI" id="CHEBI:33019"/>
        <dbReference type="ChEBI" id="CHEBI:57305"/>
        <dbReference type="ChEBI" id="CHEBI:78442"/>
        <dbReference type="ChEBI" id="CHEBI:78522"/>
        <dbReference type="ChEBI" id="CHEBI:456215"/>
        <dbReference type="EC" id="6.1.1.14"/>
    </reaction>
</comment>
<evidence type="ECO:0000256" key="10">
    <source>
        <dbReference type="ARBA" id="ARBA00047937"/>
    </source>
</evidence>
<evidence type="ECO:0000313" key="14">
    <source>
        <dbReference type="Proteomes" id="UP000183417"/>
    </source>
</evidence>
<feature type="domain" description="DALR anticodon binding" evidence="12">
    <location>
        <begin position="595"/>
        <end position="693"/>
    </location>
</feature>
<dbReference type="PROSITE" id="PS50861">
    <property type="entry name" value="AA_TRNA_LIGASE_II_GLYAB"/>
    <property type="match status" value="1"/>
</dbReference>